<organism evidence="2 3">
    <name type="scientific">Pyrrhoderma noxium</name>
    <dbReference type="NCBI Taxonomy" id="2282107"/>
    <lineage>
        <taxon>Eukaryota</taxon>
        <taxon>Fungi</taxon>
        <taxon>Dikarya</taxon>
        <taxon>Basidiomycota</taxon>
        <taxon>Agaricomycotina</taxon>
        <taxon>Agaricomycetes</taxon>
        <taxon>Hymenochaetales</taxon>
        <taxon>Hymenochaetaceae</taxon>
        <taxon>Pyrrhoderma</taxon>
    </lineage>
</organism>
<feature type="region of interest" description="Disordered" evidence="1">
    <location>
        <begin position="1"/>
        <end position="99"/>
    </location>
</feature>
<feature type="compositionally biased region" description="Low complexity" evidence="1">
    <location>
        <begin position="8"/>
        <end position="33"/>
    </location>
</feature>
<evidence type="ECO:0000313" key="3">
    <source>
        <dbReference type="Proteomes" id="UP000217199"/>
    </source>
</evidence>
<feature type="compositionally biased region" description="Low complexity" evidence="1">
    <location>
        <begin position="63"/>
        <end position="81"/>
    </location>
</feature>
<evidence type="ECO:0000313" key="2">
    <source>
        <dbReference type="EMBL" id="PAV22790.1"/>
    </source>
</evidence>
<accession>A0A286UT70</accession>
<gene>
    <name evidence="2" type="ORF">PNOK_0274700</name>
</gene>
<name>A0A286UT70_9AGAM</name>
<sequence>MSGSNDNSTASTSSSSSSTSSSSSSASSSASSSGYKPTSSRSTLPLFTPASESFNPRPYHPHASSSVNRNRSSSQASSSRQTLTASGSQPKAPKSIYEDTGNVIIRAPFDVFPGCESCPEGLTYRHFQENPNWYLHIDDFRKEGEGRVLRGWYTRRTWSLGGGGVPRARRR</sequence>
<dbReference type="Proteomes" id="UP000217199">
    <property type="component" value="Unassembled WGS sequence"/>
</dbReference>
<feature type="compositionally biased region" description="Polar residues" evidence="1">
    <location>
        <begin position="34"/>
        <end position="54"/>
    </location>
</feature>
<evidence type="ECO:0000256" key="1">
    <source>
        <dbReference type="SAM" id="MobiDB-lite"/>
    </source>
</evidence>
<comment type="caution">
    <text evidence="2">The sequence shown here is derived from an EMBL/GenBank/DDBJ whole genome shotgun (WGS) entry which is preliminary data.</text>
</comment>
<reference evidence="2 3" key="1">
    <citation type="journal article" date="2017" name="Mol. Ecol.">
        <title>Comparative and population genomic landscape of Phellinus noxius: A hypervariable fungus causing root rot in trees.</title>
        <authorList>
            <person name="Chung C.L."/>
            <person name="Lee T.J."/>
            <person name="Akiba M."/>
            <person name="Lee H.H."/>
            <person name="Kuo T.H."/>
            <person name="Liu D."/>
            <person name="Ke H.M."/>
            <person name="Yokoi T."/>
            <person name="Roa M.B."/>
            <person name="Lu M.J."/>
            <person name="Chang Y.Y."/>
            <person name="Ann P.J."/>
            <person name="Tsai J.N."/>
            <person name="Chen C.Y."/>
            <person name="Tzean S.S."/>
            <person name="Ota Y."/>
            <person name="Hattori T."/>
            <person name="Sahashi N."/>
            <person name="Liou R.F."/>
            <person name="Kikuchi T."/>
            <person name="Tsai I.J."/>
        </authorList>
    </citation>
    <scope>NUCLEOTIDE SEQUENCE [LARGE SCALE GENOMIC DNA]</scope>
    <source>
        <strain evidence="2 3">FFPRI411160</strain>
    </source>
</reference>
<dbReference type="EMBL" id="NBII01000002">
    <property type="protein sequence ID" value="PAV22790.1"/>
    <property type="molecule type" value="Genomic_DNA"/>
</dbReference>
<keyword evidence="3" id="KW-1185">Reference proteome</keyword>
<dbReference type="InParanoid" id="A0A286UT70"/>
<dbReference type="OrthoDB" id="2333993at2759"/>
<dbReference type="AlphaFoldDB" id="A0A286UT70"/>
<proteinExistence type="predicted"/>
<protein>
    <submittedName>
        <fullName evidence="2">Uncharacterized protein</fullName>
    </submittedName>
</protein>